<evidence type="ECO:0000259" key="4">
    <source>
        <dbReference type="PROSITE" id="PS51077"/>
    </source>
</evidence>
<accession>A0ABP7T6U5</accession>
<keyword evidence="1" id="KW-0805">Transcription regulation</keyword>
<evidence type="ECO:0000256" key="2">
    <source>
        <dbReference type="ARBA" id="ARBA00023125"/>
    </source>
</evidence>
<dbReference type="InterPro" id="IPR014757">
    <property type="entry name" value="Tscrpt_reg_IclR_C"/>
</dbReference>
<dbReference type="EMBL" id="BAABAL010000018">
    <property type="protein sequence ID" value="GAA4021118.1"/>
    <property type="molecule type" value="Genomic_DNA"/>
</dbReference>
<dbReference type="InterPro" id="IPR036390">
    <property type="entry name" value="WH_DNA-bd_sf"/>
</dbReference>
<keyword evidence="7" id="KW-1185">Reference proteome</keyword>
<dbReference type="InterPro" id="IPR029016">
    <property type="entry name" value="GAF-like_dom_sf"/>
</dbReference>
<reference evidence="7" key="1">
    <citation type="journal article" date="2019" name="Int. J. Syst. Evol. Microbiol.">
        <title>The Global Catalogue of Microorganisms (GCM) 10K type strain sequencing project: providing services to taxonomists for standard genome sequencing and annotation.</title>
        <authorList>
            <consortium name="The Broad Institute Genomics Platform"/>
            <consortium name="The Broad Institute Genome Sequencing Center for Infectious Disease"/>
            <person name="Wu L."/>
            <person name="Ma J."/>
        </authorList>
    </citation>
    <scope>NUCLEOTIDE SEQUENCE [LARGE SCALE GENOMIC DNA]</scope>
    <source>
        <strain evidence="7">JCM 17342</strain>
    </source>
</reference>
<dbReference type="Pfam" id="PF09339">
    <property type="entry name" value="HTH_IclR"/>
    <property type="match status" value="1"/>
</dbReference>
<protein>
    <submittedName>
        <fullName evidence="6">IclR family transcriptional regulator</fullName>
    </submittedName>
</protein>
<dbReference type="PROSITE" id="PS51077">
    <property type="entry name" value="HTH_ICLR"/>
    <property type="match status" value="1"/>
</dbReference>
<dbReference type="Gene3D" id="1.10.10.10">
    <property type="entry name" value="Winged helix-like DNA-binding domain superfamily/Winged helix DNA-binding domain"/>
    <property type="match status" value="1"/>
</dbReference>
<evidence type="ECO:0000313" key="7">
    <source>
        <dbReference type="Proteomes" id="UP001501747"/>
    </source>
</evidence>
<dbReference type="PANTHER" id="PTHR30136:SF24">
    <property type="entry name" value="HTH-TYPE TRANSCRIPTIONAL REPRESSOR ALLR"/>
    <property type="match status" value="1"/>
</dbReference>
<feature type="domain" description="IclR-ED" evidence="5">
    <location>
        <begin position="71"/>
        <end position="253"/>
    </location>
</feature>
<dbReference type="InterPro" id="IPR005471">
    <property type="entry name" value="Tscrpt_reg_IclR_N"/>
</dbReference>
<dbReference type="Pfam" id="PF01614">
    <property type="entry name" value="IclR_C"/>
    <property type="match status" value="1"/>
</dbReference>
<dbReference type="SUPFAM" id="SSF46785">
    <property type="entry name" value="Winged helix' DNA-binding domain"/>
    <property type="match status" value="1"/>
</dbReference>
<dbReference type="SMART" id="SM00346">
    <property type="entry name" value="HTH_ICLR"/>
    <property type="match status" value="1"/>
</dbReference>
<comment type="caution">
    <text evidence="6">The sequence shown here is derived from an EMBL/GenBank/DDBJ whole genome shotgun (WGS) entry which is preliminary data.</text>
</comment>
<dbReference type="InterPro" id="IPR036388">
    <property type="entry name" value="WH-like_DNA-bd_sf"/>
</dbReference>
<feature type="domain" description="HTH iclR-type" evidence="4">
    <location>
        <begin position="9"/>
        <end position="70"/>
    </location>
</feature>
<dbReference type="PANTHER" id="PTHR30136">
    <property type="entry name" value="HELIX-TURN-HELIX TRANSCRIPTIONAL REGULATOR, ICLR FAMILY"/>
    <property type="match status" value="1"/>
</dbReference>
<evidence type="ECO:0000259" key="5">
    <source>
        <dbReference type="PROSITE" id="PS51078"/>
    </source>
</evidence>
<proteinExistence type="predicted"/>
<name>A0ABP7T6U5_9PSEU</name>
<keyword evidence="3" id="KW-0804">Transcription</keyword>
<dbReference type="Proteomes" id="UP001501747">
    <property type="component" value="Unassembled WGS sequence"/>
</dbReference>
<keyword evidence="2" id="KW-0238">DNA-binding</keyword>
<evidence type="ECO:0000313" key="6">
    <source>
        <dbReference type="EMBL" id="GAA4021118.1"/>
    </source>
</evidence>
<dbReference type="Gene3D" id="3.30.450.40">
    <property type="match status" value="1"/>
</dbReference>
<evidence type="ECO:0000256" key="1">
    <source>
        <dbReference type="ARBA" id="ARBA00023015"/>
    </source>
</evidence>
<dbReference type="RefSeq" id="WP_344879670.1">
    <property type="nucleotide sequence ID" value="NZ_BAABAL010000018.1"/>
</dbReference>
<dbReference type="SUPFAM" id="SSF55781">
    <property type="entry name" value="GAF domain-like"/>
    <property type="match status" value="1"/>
</dbReference>
<gene>
    <name evidence="6" type="ORF">GCM10022247_51620</name>
</gene>
<evidence type="ECO:0000256" key="3">
    <source>
        <dbReference type="ARBA" id="ARBA00023163"/>
    </source>
</evidence>
<dbReference type="InterPro" id="IPR050707">
    <property type="entry name" value="HTH_MetabolicPath_Reg"/>
</dbReference>
<sequence>MRKSEAGSTVAAERALRLLRLLAGNGEIRLTELSRELGLPHSTTHRLLATLRQEGFALQDSVSRRYVAGPGMWELGWLLDPHGLRLAARPHLTALAAEFGESVQLVVLQGRYVEFLDGVESDRLVKHGTRLGRPLPSHLVSAGKAMLARLPEPMVDRLYPEEELITMTPASVRTKSALLGQLRLARERGYATNIGETEPEVCAVGAAVVDRYGRARCGLVVAGPDNRLLPEDLPVVGERVADHARLIAEELRFADVTDRLR</sequence>
<dbReference type="PROSITE" id="PS51078">
    <property type="entry name" value="ICLR_ED"/>
    <property type="match status" value="1"/>
</dbReference>
<organism evidence="6 7">
    <name type="scientific">Allokutzneria multivorans</name>
    <dbReference type="NCBI Taxonomy" id="1142134"/>
    <lineage>
        <taxon>Bacteria</taxon>
        <taxon>Bacillati</taxon>
        <taxon>Actinomycetota</taxon>
        <taxon>Actinomycetes</taxon>
        <taxon>Pseudonocardiales</taxon>
        <taxon>Pseudonocardiaceae</taxon>
        <taxon>Allokutzneria</taxon>
    </lineage>
</organism>